<evidence type="ECO:0000313" key="5">
    <source>
        <dbReference type="Proteomes" id="UP001144372"/>
    </source>
</evidence>
<organism evidence="4 5">
    <name type="scientific">Desulforhabdus amnigena</name>
    <dbReference type="NCBI Taxonomy" id="40218"/>
    <lineage>
        <taxon>Bacteria</taxon>
        <taxon>Pseudomonadati</taxon>
        <taxon>Thermodesulfobacteriota</taxon>
        <taxon>Syntrophobacteria</taxon>
        <taxon>Syntrophobacterales</taxon>
        <taxon>Syntrophobacteraceae</taxon>
        <taxon>Desulforhabdus</taxon>
    </lineage>
</organism>
<dbReference type="InterPro" id="IPR050595">
    <property type="entry name" value="Bact_response_regulator"/>
</dbReference>
<dbReference type="SUPFAM" id="SSF52172">
    <property type="entry name" value="CheY-like"/>
    <property type="match status" value="1"/>
</dbReference>
<evidence type="ECO:0000259" key="3">
    <source>
        <dbReference type="PROSITE" id="PS50110"/>
    </source>
</evidence>
<protein>
    <recommendedName>
        <fullName evidence="3">Response regulatory domain-containing protein</fullName>
    </recommendedName>
</protein>
<gene>
    <name evidence="4" type="ORF">DAMNIGENAA_30770</name>
</gene>
<dbReference type="EMBL" id="BSDR01000001">
    <property type="protein sequence ID" value="GLI35644.1"/>
    <property type="molecule type" value="Genomic_DNA"/>
</dbReference>
<keyword evidence="5" id="KW-1185">Reference proteome</keyword>
<dbReference type="GO" id="GO:0000160">
    <property type="term" value="P:phosphorelay signal transduction system"/>
    <property type="evidence" value="ECO:0007669"/>
    <property type="project" value="InterPro"/>
</dbReference>
<sequence>MEKRILVVDDEAAIRDIMTCVFTRAGYEVQTAANAEEALALARQQRYPVFFLDLSLPGMDGIELCRHMRKDNPCSIAYAVTGYADPGEGMGGEEWGFEDCFTKPTDLKTLLRAAETAFQKLAHREINEGCV</sequence>
<dbReference type="CDD" id="cd00156">
    <property type="entry name" value="REC"/>
    <property type="match status" value="1"/>
</dbReference>
<dbReference type="AlphaFoldDB" id="A0A9W6FVH7"/>
<name>A0A9W6FVH7_9BACT</name>
<dbReference type="PANTHER" id="PTHR44591">
    <property type="entry name" value="STRESS RESPONSE REGULATOR PROTEIN 1"/>
    <property type="match status" value="1"/>
</dbReference>
<accession>A0A9W6FVH7</accession>
<evidence type="ECO:0000256" key="1">
    <source>
        <dbReference type="ARBA" id="ARBA00022553"/>
    </source>
</evidence>
<dbReference type="RefSeq" id="WP_281795640.1">
    <property type="nucleotide sequence ID" value="NZ_BSDR01000001.1"/>
</dbReference>
<dbReference type="SMART" id="SM00448">
    <property type="entry name" value="REC"/>
    <property type="match status" value="1"/>
</dbReference>
<comment type="caution">
    <text evidence="4">The sequence shown here is derived from an EMBL/GenBank/DDBJ whole genome shotgun (WGS) entry which is preliminary data.</text>
</comment>
<evidence type="ECO:0000256" key="2">
    <source>
        <dbReference type="PROSITE-ProRule" id="PRU00169"/>
    </source>
</evidence>
<evidence type="ECO:0000313" key="4">
    <source>
        <dbReference type="EMBL" id="GLI35644.1"/>
    </source>
</evidence>
<reference evidence="4" key="1">
    <citation type="submission" date="2022-12" db="EMBL/GenBank/DDBJ databases">
        <title>Reference genome sequencing for broad-spectrum identification of bacterial and archaeal isolates by mass spectrometry.</title>
        <authorList>
            <person name="Sekiguchi Y."/>
            <person name="Tourlousse D.M."/>
        </authorList>
    </citation>
    <scope>NUCLEOTIDE SEQUENCE</scope>
    <source>
        <strain evidence="4">ASRB1</strain>
    </source>
</reference>
<dbReference type="PROSITE" id="PS50110">
    <property type="entry name" value="RESPONSE_REGULATORY"/>
    <property type="match status" value="1"/>
</dbReference>
<feature type="domain" description="Response regulatory" evidence="3">
    <location>
        <begin position="4"/>
        <end position="118"/>
    </location>
</feature>
<dbReference type="Gene3D" id="3.40.50.2300">
    <property type="match status" value="1"/>
</dbReference>
<feature type="modified residue" description="4-aspartylphosphate" evidence="2">
    <location>
        <position position="53"/>
    </location>
</feature>
<keyword evidence="1 2" id="KW-0597">Phosphoprotein</keyword>
<dbReference type="Pfam" id="PF00072">
    <property type="entry name" value="Response_reg"/>
    <property type="match status" value="1"/>
</dbReference>
<dbReference type="Proteomes" id="UP001144372">
    <property type="component" value="Unassembled WGS sequence"/>
</dbReference>
<dbReference type="PANTHER" id="PTHR44591:SF3">
    <property type="entry name" value="RESPONSE REGULATORY DOMAIN-CONTAINING PROTEIN"/>
    <property type="match status" value="1"/>
</dbReference>
<proteinExistence type="predicted"/>
<dbReference type="InterPro" id="IPR011006">
    <property type="entry name" value="CheY-like_superfamily"/>
</dbReference>
<dbReference type="InterPro" id="IPR001789">
    <property type="entry name" value="Sig_transdc_resp-reg_receiver"/>
</dbReference>